<dbReference type="EMBL" id="CP042344">
    <property type="protein sequence ID" value="QEA13365.1"/>
    <property type="molecule type" value="Genomic_DNA"/>
</dbReference>
<feature type="domain" description="Luciferase-like" evidence="3">
    <location>
        <begin position="9"/>
        <end position="299"/>
    </location>
</feature>
<dbReference type="NCBIfam" id="TIGR03558">
    <property type="entry name" value="oxido_grp_1"/>
    <property type="match status" value="1"/>
</dbReference>
<dbReference type="FunFam" id="3.20.20.30:FF:000002">
    <property type="entry name" value="LLM class flavin-dependent oxidoreductase"/>
    <property type="match status" value="1"/>
</dbReference>
<dbReference type="OrthoDB" id="9780518at2"/>
<evidence type="ECO:0000313" key="5">
    <source>
        <dbReference type="Proteomes" id="UP000321199"/>
    </source>
</evidence>
<dbReference type="GO" id="GO:0016705">
    <property type="term" value="F:oxidoreductase activity, acting on paired donors, with incorporation or reduction of molecular oxygen"/>
    <property type="evidence" value="ECO:0007669"/>
    <property type="project" value="InterPro"/>
</dbReference>
<dbReference type="SUPFAM" id="SSF51679">
    <property type="entry name" value="Bacterial luciferase-like"/>
    <property type="match status" value="1"/>
</dbReference>
<dbReference type="InterPro" id="IPR036661">
    <property type="entry name" value="Luciferase-like_sf"/>
</dbReference>
<proteinExistence type="predicted"/>
<dbReference type="AlphaFoldDB" id="A0A5B8RYS0"/>
<evidence type="ECO:0000259" key="3">
    <source>
        <dbReference type="Pfam" id="PF00296"/>
    </source>
</evidence>
<dbReference type="RefSeq" id="WP_146912957.1">
    <property type="nucleotide sequence ID" value="NZ_CP042344.1"/>
</dbReference>
<dbReference type="KEGG" id="cof:FOZ74_10160"/>
<organism evidence="4 5">
    <name type="scientific">Comamonas flocculans</name>
    <dbReference type="NCBI Taxonomy" id="2597701"/>
    <lineage>
        <taxon>Bacteria</taxon>
        <taxon>Pseudomonadati</taxon>
        <taxon>Pseudomonadota</taxon>
        <taxon>Betaproteobacteria</taxon>
        <taxon>Burkholderiales</taxon>
        <taxon>Comamonadaceae</taxon>
        <taxon>Comamonas</taxon>
    </lineage>
</organism>
<gene>
    <name evidence="4" type="ORF">FOZ74_10160</name>
</gene>
<dbReference type="InterPro" id="IPR019949">
    <property type="entry name" value="CmoO-like"/>
</dbReference>
<dbReference type="PANTHER" id="PTHR30137">
    <property type="entry name" value="LUCIFERASE-LIKE MONOOXYGENASE"/>
    <property type="match status" value="1"/>
</dbReference>
<keyword evidence="5" id="KW-1185">Reference proteome</keyword>
<sequence>MKTPKLSMLDLVAVREGGTPAEAIATTVRTARKAEQLGFARYWLAEHHNMPGIASSATAVLVGHVAGQTARIRVGSGGVMLPNHAPLVVAEAFGTLASLYPGRIDLGLGRAPGTDRATMRALRRDRVETEADFPRDVAELQRLLGPAQPGQAITAVPGAGTEVPIWLLGSSLFSAQLAAERGLPYAFASHFAPRLLLPALELYRRQFRPSKVLAKPYTLIGVPLVAAPTDEEAELLASSIQQRVLGIVTGRRGLLAPPVPGFMASLGEAERSAIADFLALAVIGGPDTVREGFAAIARATQADEFMLSCDVFEPALRLRSLEIAAQALGAGD</sequence>
<dbReference type="Pfam" id="PF00296">
    <property type="entry name" value="Bac_luciferase"/>
    <property type="match status" value="1"/>
</dbReference>
<accession>A0A5B8RYS0</accession>
<dbReference type="InterPro" id="IPR050766">
    <property type="entry name" value="Bact_Lucif_Oxidored"/>
</dbReference>
<dbReference type="InterPro" id="IPR011251">
    <property type="entry name" value="Luciferase-like_dom"/>
</dbReference>
<evidence type="ECO:0000256" key="2">
    <source>
        <dbReference type="ARBA" id="ARBA00074555"/>
    </source>
</evidence>
<comment type="similarity">
    <text evidence="1">To bacterial alkanal monooxygenase alpha and beta chains.</text>
</comment>
<reference evidence="4 5" key="1">
    <citation type="submission" date="2019-07" db="EMBL/GenBank/DDBJ databases">
        <title>Complete genome sequence of Comamonas sp. NLF 7-7 isolated from livestock.</title>
        <authorList>
            <person name="Kim D.H."/>
            <person name="Kim J.G."/>
        </authorList>
    </citation>
    <scope>NUCLEOTIDE SEQUENCE [LARGE SCALE GENOMIC DNA]</scope>
    <source>
        <strain evidence="4 5">NLF 7-7</strain>
    </source>
</reference>
<evidence type="ECO:0000313" key="4">
    <source>
        <dbReference type="EMBL" id="QEA13365.1"/>
    </source>
</evidence>
<dbReference type="Gene3D" id="3.20.20.30">
    <property type="entry name" value="Luciferase-like domain"/>
    <property type="match status" value="1"/>
</dbReference>
<dbReference type="GO" id="GO:0005829">
    <property type="term" value="C:cytosol"/>
    <property type="evidence" value="ECO:0007669"/>
    <property type="project" value="TreeGrafter"/>
</dbReference>
<dbReference type="PANTHER" id="PTHR30137:SF6">
    <property type="entry name" value="LUCIFERASE-LIKE MONOOXYGENASE"/>
    <property type="match status" value="1"/>
</dbReference>
<evidence type="ECO:0000256" key="1">
    <source>
        <dbReference type="ARBA" id="ARBA00007789"/>
    </source>
</evidence>
<protein>
    <recommendedName>
        <fullName evidence="2">Luciferase-like monooxygenase</fullName>
    </recommendedName>
</protein>
<dbReference type="Proteomes" id="UP000321199">
    <property type="component" value="Chromosome"/>
</dbReference>
<name>A0A5B8RYS0_9BURK</name>